<organism evidence="1 2">
    <name type="scientific">Helicocarpus griseus UAMH5409</name>
    <dbReference type="NCBI Taxonomy" id="1447875"/>
    <lineage>
        <taxon>Eukaryota</taxon>
        <taxon>Fungi</taxon>
        <taxon>Dikarya</taxon>
        <taxon>Ascomycota</taxon>
        <taxon>Pezizomycotina</taxon>
        <taxon>Eurotiomycetes</taxon>
        <taxon>Eurotiomycetidae</taxon>
        <taxon>Onygenales</taxon>
        <taxon>Ajellomycetaceae</taxon>
        <taxon>Helicocarpus</taxon>
    </lineage>
</organism>
<dbReference type="EMBL" id="PDNB01000142">
    <property type="protein sequence ID" value="PGH03889.1"/>
    <property type="molecule type" value="Genomic_DNA"/>
</dbReference>
<sequence>MPQIRLSLFAPEGMSSYQKGSYLKASLLLDCGIMIYQKFYGFQPASTSTTKLHGRHSRLGNSPVQVKSNRNFRFETSWDGKTLRSPNNIGFSSLDSYNLASFLHLLFEGYFACERRKIVMAQ</sequence>
<dbReference type="AlphaFoldDB" id="A0A2B7X4S5"/>
<name>A0A2B7X4S5_9EURO</name>
<evidence type="ECO:0000313" key="2">
    <source>
        <dbReference type="Proteomes" id="UP000223968"/>
    </source>
</evidence>
<dbReference type="Proteomes" id="UP000223968">
    <property type="component" value="Unassembled WGS sequence"/>
</dbReference>
<comment type="caution">
    <text evidence="1">The sequence shown here is derived from an EMBL/GenBank/DDBJ whole genome shotgun (WGS) entry which is preliminary data.</text>
</comment>
<protein>
    <submittedName>
        <fullName evidence="1">Uncharacterized protein</fullName>
    </submittedName>
</protein>
<evidence type="ECO:0000313" key="1">
    <source>
        <dbReference type="EMBL" id="PGH03889.1"/>
    </source>
</evidence>
<accession>A0A2B7X4S5</accession>
<proteinExistence type="predicted"/>
<reference evidence="1 2" key="1">
    <citation type="submission" date="2017-10" db="EMBL/GenBank/DDBJ databases">
        <title>Comparative genomics in systemic dimorphic fungi from Ajellomycetaceae.</title>
        <authorList>
            <person name="Munoz J.F."/>
            <person name="Mcewen J.G."/>
            <person name="Clay O.K."/>
            <person name="Cuomo C.A."/>
        </authorList>
    </citation>
    <scope>NUCLEOTIDE SEQUENCE [LARGE SCALE GENOMIC DNA]</scope>
    <source>
        <strain evidence="1 2">UAMH5409</strain>
    </source>
</reference>
<keyword evidence="2" id="KW-1185">Reference proteome</keyword>
<gene>
    <name evidence="1" type="ORF">AJ79_07247</name>
</gene>